<proteinExistence type="predicted"/>
<accession>A0A418X0U5</accession>
<gene>
    <name evidence="2" type="ORF">D3870_08790</name>
</gene>
<keyword evidence="3" id="KW-1185">Reference proteome</keyword>
<dbReference type="EMBL" id="QYUN01000002">
    <property type="protein sequence ID" value="RJG06089.1"/>
    <property type="molecule type" value="Genomic_DNA"/>
</dbReference>
<evidence type="ECO:0000256" key="1">
    <source>
        <dbReference type="SAM" id="MobiDB-lite"/>
    </source>
</evidence>
<name>A0A418X0U5_9BURK</name>
<dbReference type="Proteomes" id="UP000285190">
    <property type="component" value="Unassembled WGS sequence"/>
</dbReference>
<evidence type="ECO:0000313" key="3">
    <source>
        <dbReference type="Proteomes" id="UP000285190"/>
    </source>
</evidence>
<reference evidence="2 3" key="1">
    <citation type="submission" date="2018-09" db="EMBL/GenBank/DDBJ databases">
        <authorList>
            <person name="Zhu H."/>
        </authorList>
    </citation>
    <scope>NUCLEOTIDE SEQUENCE [LARGE SCALE GENOMIC DNA]</scope>
    <source>
        <strain evidence="2 3">K2R10-39</strain>
    </source>
</reference>
<sequence length="83" mass="9176">MAFEQDWRTELYKGMEVHVTALPRDDANSVWDYSVRISQPGDDAGSESELSAQSGDDADYPSEEEAVQAGFVKGYAMVDRLLA</sequence>
<dbReference type="OrthoDB" id="8720415at2"/>
<organism evidence="2 3">
    <name type="scientific">Noviherbaspirillum cavernae</name>
    <dbReference type="NCBI Taxonomy" id="2320862"/>
    <lineage>
        <taxon>Bacteria</taxon>
        <taxon>Pseudomonadati</taxon>
        <taxon>Pseudomonadota</taxon>
        <taxon>Betaproteobacteria</taxon>
        <taxon>Burkholderiales</taxon>
        <taxon>Oxalobacteraceae</taxon>
        <taxon>Noviherbaspirillum</taxon>
    </lineage>
</organism>
<dbReference type="AlphaFoldDB" id="A0A418X0U5"/>
<evidence type="ECO:0000313" key="2">
    <source>
        <dbReference type="EMBL" id="RJG06089.1"/>
    </source>
</evidence>
<feature type="region of interest" description="Disordered" evidence="1">
    <location>
        <begin position="36"/>
        <end position="62"/>
    </location>
</feature>
<comment type="caution">
    <text evidence="2">The sequence shown here is derived from an EMBL/GenBank/DDBJ whole genome shotgun (WGS) entry which is preliminary data.</text>
</comment>
<protein>
    <submittedName>
        <fullName evidence="2">Uncharacterized protein</fullName>
    </submittedName>
</protein>
<dbReference type="RefSeq" id="WP_119738350.1">
    <property type="nucleotide sequence ID" value="NZ_QYUN01000002.1"/>
</dbReference>